<keyword evidence="2" id="KW-1185">Reference proteome</keyword>
<evidence type="ECO:0000313" key="1">
    <source>
        <dbReference type="EMBL" id="RSH84651.1"/>
    </source>
</evidence>
<sequence length="459" mass="50691">MSLVPTSPPEHATLGTLIESMTADSSAGEENIEVLETQGAQDDGDSEQDDDDEGDVITFNNKEIVVDKQDLLLLAHAEAAMDTLPQGKEELVRFQEKYGPRIVRGLVNTAVTKSGRQLYQQSVEGELAKTYDWVALFGPVPFLAVRGVPVWVILWYSAYQKAAYMSLWHDVLEHHSSLARFRLLAFLGLSGPEGTAKKIAECVYGLTGKDMVDEAKLERVRRSGDFRDAEVDPDELKLYDGMSTWIARRLGQHLNAAHKAVNKKVEAFRLIHDLAATVILPLTGMPGKGLNFIEHYITCLFETTASHGLNVNVVDKLGHVATLTADMVPHLLAVFDILFAARRLPPLRDVWGWTRLLASLAPVLDPKGALKGELLVVPNTMLHILKGKAWTGIYNDVKPNNLGSALRVRADQPIPCSLQYQAVYRRRMILSFSKNSPEQCLAELCTAMERAVASVSTPT</sequence>
<accession>A0A427Y0N3</accession>
<dbReference type="Proteomes" id="UP000279236">
    <property type="component" value="Unassembled WGS sequence"/>
</dbReference>
<evidence type="ECO:0000313" key="2">
    <source>
        <dbReference type="Proteomes" id="UP000279236"/>
    </source>
</evidence>
<dbReference type="AlphaFoldDB" id="A0A427Y0N3"/>
<proteinExistence type="predicted"/>
<organism evidence="1 2">
    <name type="scientific">Apiotrichum porosum</name>
    <dbReference type="NCBI Taxonomy" id="105984"/>
    <lineage>
        <taxon>Eukaryota</taxon>
        <taxon>Fungi</taxon>
        <taxon>Dikarya</taxon>
        <taxon>Basidiomycota</taxon>
        <taxon>Agaricomycotina</taxon>
        <taxon>Tremellomycetes</taxon>
        <taxon>Trichosporonales</taxon>
        <taxon>Trichosporonaceae</taxon>
        <taxon>Apiotrichum</taxon>
    </lineage>
</organism>
<dbReference type="RefSeq" id="XP_028478099.1">
    <property type="nucleotide sequence ID" value="XM_028621647.1"/>
</dbReference>
<name>A0A427Y0N3_9TREE</name>
<dbReference type="GeneID" id="39590718"/>
<reference evidence="1 2" key="1">
    <citation type="submission" date="2018-11" db="EMBL/GenBank/DDBJ databases">
        <title>Genome sequence of Apiotrichum porosum DSM 27194.</title>
        <authorList>
            <person name="Aliyu H."/>
            <person name="Gorte O."/>
            <person name="Ochsenreither K."/>
        </authorList>
    </citation>
    <scope>NUCLEOTIDE SEQUENCE [LARGE SCALE GENOMIC DNA]</scope>
    <source>
        <strain evidence="1 2">DSM 27194</strain>
    </source>
</reference>
<dbReference type="EMBL" id="RSCE01000003">
    <property type="protein sequence ID" value="RSH84651.1"/>
    <property type="molecule type" value="Genomic_DNA"/>
</dbReference>
<protein>
    <submittedName>
        <fullName evidence="1">Uncharacterized protein</fullName>
    </submittedName>
</protein>
<gene>
    <name evidence="1" type="ORF">EHS24_006175</name>
</gene>
<comment type="caution">
    <text evidence="1">The sequence shown here is derived from an EMBL/GenBank/DDBJ whole genome shotgun (WGS) entry which is preliminary data.</text>
</comment>